<dbReference type="Pfam" id="PF05845">
    <property type="entry name" value="PhnH"/>
    <property type="match status" value="1"/>
</dbReference>
<keyword evidence="1" id="KW-0456">Lyase</keyword>
<gene>
    <name evidence="1" type="primary">phnH</name>
    <name evidence="1" type="ORF">PPNSA23_37230</name>
</gene>
<evidence type="ECO:0000313" key="2">
    <source>
        <dbReference type="Proteomes" id="UP001628091"/>
    </source>
</evidence>
<reference evidence="1 2" key="1">
    <citation type="submission" date="2024-10" db="EMBL/GenBank/DDBJ databases">
        <title>Isolation, draft genome sequencing and identification of Phyllobacterium sp. NSA23, isolated from leaf soil.</title>
        <authorList>
            <person name="Akita H."/>
        </authorList>
    </citation>
    <scope>NUCLEOTIDE SEQUENCE [LARGE SCALE GENOMIC DNA]</scope>
    <source>
        <strain evidence="1 2">NSA23</strain>
    </source>
</reference>
<organism evidence="1 2">
    <name type="scientific">Phyllobacterium phragmitis</name>
    <dbReference type="NCBI Taxonomy" id="2670329"/>
    <lineage>
        <taxon>Bacteria</taxon>
        <taxon>Pseudomonadati</taxon>
        <taxon>Pseudomonadota</taxon>
        <taxon>Alphaproteobacteria</taxon>
        <taxon>Hyphomicrobiales</taxon>
        <taxon>Phyllobacteriaceae</taxon>
        <taxon>Phyllobacterium</taxon>
    </lineage>
</organism>
<dbReference type="RefSeq" id="WP_407866331.1">
    <property type="nucleotide sequence ID" value="NZ_BAAFZP010000002.1"/>
</dbReference>
<dbReference type="Proteomes" id="UP001628091">
    <property type="component" value="Unassembled WGS sequence"/>
</dbReference>
<dbReference type="InterPro" id="IPR038058">
    <property type="entry name" value="PhnH-like_sp"/>
</dbReference>
<dbReference type="Gene3D" id="3.40.50.11310">
    <property type="entry name" value="Bacterial phosphonate metabolism protein PhnH"/>
    <property type="match status" value="1"/>
</dbReference>
<comment type="caution">
    <text evidence="1">The sequence shown here is derived from an EMBL/GenBank/DDBJ whole genome shotgun (WGS) entry which is preliminary data.</text>
</comment>
<dbReference type="GO" id="GO:0016829">
    <property type="term" value="F:lyase activity"/>
    <property type="evidence" value="ECO:0007669"/>
    <property type="project" value="UniProtKB-KW"/>
</dbReference>
<accession>A0ABQ0H4D7</accession>
<dbReference type="NCBIfam" id="TIGR03292">
    <property type="entry name" value="PhnH_redo"/>
    <property type="match status" value="1"/>
</dbReference>
<proteinExistence type="predicted"/>
<dbReference type="EMBL" id="BAAFZP010000002">
    <property type="protein sequence ID" value="GAB1583780.1"/>
    <property type="molecule type" value="Genomic_DNA"/>
</dbReference>
<name>A0ABQ0H4D7_9HYPH</name>
<sequence length="196" mass="20717">MRADVFEGGFTTPVFTSQAVFRAVMDAFARPGTIAKLGDVAEAPAPIPAAAAAILLTLTDFDTPVWFEADDSTAASQWLSFHTGAVTTPDASSASFAMLSEVSNLEEWGRFALGTAEYPDRSATLLLPVAGLDGGRTLTLRGPGIEKAAVITPRGLPEGFIETMQENARRYPLGFDVLLVCGGQALALPRTVRIEV</sequence>
<dbReference type="SUPFAM" id="SSF159709">
    <property type="entry name" value="PhnH-like"/>
    <property type="match status" value="1"/>
</dbReference>
<dbReference type="InterPro" id="IPR008772">
    <property type="entry name" value="Phosphonate_metab_PhnH"/>
</dbReference>
<evidence type="ECO:0000313" key="1">
    <source>
        <dbReference type="EMBL" id="GAB1583780.1"/>
    </source>
</evidence>
<keyword evidence="2" id="KW-1185">Reference proteome</keyword>
<protein>
    <submittedName>
        <fullName evidence="1">Phosphonate C-P lyase system protein PhnH</fullName>
    </submittedName>
</protein>
<dbReference type="PIRSF" id="PIRSF020680">
    <property type="entry name" value="PhnH"/>
    <property type="match status" value="1"/>
</dbReference>